<keyword evidence="5" id="KW-1185">Reference proteome</keyword>
<dbReference type="PROSITE" id="PS50157">
    <property type="entry name" value="ZINC_FINGER_C2H2_2"/>
    <property type="match status" value="1"/>
</dbReference>
<keyword evidence="1" id="KW-0863">Zinc-finger</keyword>
<organism evidence="4 5">
    <name type="scientific">Phyllosticta citribraziliensis</name>
    <dbReference type="NCBI Taxonomy" id="989973"/>
    <lineage>
        <taxon>Eukaryota</taxon>
        <taxon>Fungi</taxon>
        <taxon>Dikarya</taxon>
        <taxon>Ascomycota</taxon>
        <taxon>Pezizomycotina</taxon>
        <taxon>Dothideomycetes</taxon>
        <taxon>Dothideomycetes incertae sedis</taxon>
        <taxon>Botryosphaeriales</taxon>
        <taxon>Phyllostictaceae</taxon>
        <taxon>Phyllosticta</taxon>
    </lineage>
</organism>
<feature type="compositionally biased region" description="Basic residues" evidence="2">
    <location>
        <begin position="51"/>
        <end position="69"/>
    </location>
</feature>
<evidence type="ECO:0000313" key="5">
    <source>
        <dbReference type="Proteomes" id="UP001360953"/>
    </source>
</evidence>
<evidence type="ECO:0000256" key="2">
    <source>
        <dbReference type="SAM" id="MobiDB-lite"/>
    </source>
</evidence>
<feature type="domain" description="C2H2-type" evidence="3">
    <location>
        <begin position="82"/>
        <end position="111"/>
    </location>
</feature>
<keyword evidence="1" id="KW-0479">Metal-binding</keyword>
<reference evidence="4 5" key="1">
    <citation type="submission" date="2024-04" db="EMBL/GenBank/DDBJ databases">
        <title>Phyllosticta paracitricarpa is synonymous to the EU quarantine fungus P. citricarpa based on phylogenomic analyses.</title>
        <authorList>
            <consortium name="Lawrence Berkeley National Laboratory"/>
            <person name="Van ingen-buijs V.A."/>
            <person name="Van westerhoven A.C."/>
            <person name="Haridas S."/>
            <person name="Skiadas P."/>
            <person name="Martin F."/>
            <person name="Groenewald J.Z."/>
            <person name="Crous P.W."/>
            <person name="Seidl M.F."/>
        </authorList>
    </citation>
    <scope>NUCLEOTIDE SEQUENCE [LARGE SCALE GENOMIC DNA]</scope>
    <source>
        <strain evidence="4 5">CPC 17464</strain>
    </source>
</reference>
<dbReference type="RefSeq" id="XP_066650347.1">
    <property type="nucleotide sequence ID" value="XM_066803493.1"/>
</dbReference>
<dbReference type="PROSITE" id="PS00028">
    <property type="entry name" value="ZINC_FINGER_C2H2_1"/>
    <property type="match status" value="1"/>
</dbReference>
<dbReference type="GeneID" id="92036399"/>
<feature type="compositionally biased region" description="Polar residues" evidence="2">
    <location>
        <begin position="34"/>
        <end position="45"/>
    </location>
</feature>
<evidence type="ECO:0000259" key="3">
    <source>
        <dbReference type="PROSITE" id="PS50157"/>
    </source>
</evidence>
<sequence>MSAPRSEKCESESEDAGINSDPNLVPAPTRIPTAFSTPRTTNYVNEDTHQHQRQTRMGKPAQRAKKAAKSAKDKAEAEQLKHKCAVCGEAFSLKFQLLAHLRNERHDVPVPLVVRGAGGYHDGKKGHKAKK</sequence>
<keyword evidence="1" id="KW-0862">Zinc</keyword>
<comment type="caution">
    <text evidence="4">The sequence shown here is derived from an EMBL/GenBank/DDBJ whole genome shotgun (WGS) entry which is preliminary data.</text>
</comment>
<proteinExistence type="predicted"/>
<dbReference type="Proteomes" id="UP001360953">
    <property type="component" value="Unassembled WGS sequence"/>
</dbReference>
<gene>
    <name evidence="4" type="ORF">J3D65DRAFT_672367</name>
</gene>
<dbReference type="EMBL" id="JBBPEH010000015">
    <property type="protein sequence ID" value="KAK7529981.1"/>
    <property type="molecule type" value="Genomic_DNA"/>
</dbReference>
<name>A0ABR1L6B4_9PEZI</name>
<evidence type="ECO:0000256" key="1">
    <source>
        <dbReference type="PROSITE-ProRule" id="PRU00042"/>
    </source>
</evidence>
<feature type="region of interest" description="Disordered" evidence="2">
    <location>
        <begin position="1"/>
        <end position="74"/>
    </location>
</feature>
<dbReference type="InterPro" id="IPR013087">
    <property type="entry name" value="Znf_C2H2_type"/>
</dbReference>
<accession>A0ABR1L6B4</accession>
<evidence type="ECO:0000313" key="4">
    <source>
        <dbReference type="EMBL" id="KAK7529981.1"/>
    </source>
</evidence>
<protein>
    <recommendedName>
        <fullName evidence="3">C2H2-type domain-containing protein</fullName>
    </recommendedName>
</protein>
<feature type="compositionally biased region" description="Basic and acidic residues" evidence="2">
    <location>
        <begin position="1"/>
        <end position="11"/>
    </location>
</feature>